<reference evidence="2 3" key="1">
    <citation type="submission" date="2018-09" db="EMBL/GenBank/DDBJ databases">
        <title>Complete genome sequence of Euzebya sp. DY32-46 isolated from seawater of Pacific Ocean.</title>
        <authorList>
            <person name="Xu L."/>
            <person name="Wu Y.-H."/>
            <person name="Xu X.-W."/>
        </authorList>
    </citation>
    <scope>NUCLEOTIDE SEQUENCE [LARGE SCALE GENOMIC DNA]</scope>
    <source>
        <strain evidence="2 3">DY32-46</strain>
    </source>
</reference>
<evidence type="ECO:0000256" key="1">
    <source>
        <dbReference type="SAM" id="MobiDB-lite"/>
    </source>
</evidence>
<proteinExistence type="predicted"/>
<name>A0A346XZS7_9ACTN</name>
<organism evidence="2 3">
    <name type="scientific">Euzebya pacifica</name>
    <dbReference type="NCBI Taxonomy" id="1608957"/>
    <lineage>
        <taxon>Bacteria</taxon>
        <taxon>Bacillati</taxon>
        <taxon>Actinomycetota</taxon>
        <taxon>Nitriliruptoria</taxon>
        <taxon>Euzebyales</taxon>
    </lineage>
</organism>
<keyword evidence="3" id="KW-1185">Reference proteome</keyword>
<evidence type="ECO:0000313" key="3">
    <source>
        <dbReference type="Proteomes" id="UP000264006"/>
    </source>
</evidence>
<accession>A0A346XZS7</accession>
<feature type="region of interest" description="Disordered" evidence="1">
    <location>
        <begin position="30"/>
        <end position="50"/>
    </location>
</feature>
<gene>
    <name evidence="2" type="ORF">DVS28_a3045</name>
</gene>
<sequence length="80" mass="8958">MHRFASCTHPTVVFGRDSCAARVWHSEVHDGGTNHARSAERPGAPDDVAIPSPITITLISTRWRSCTHEGSRRIHHHARR</sequence>
<dbReference type="Proteomes" id="UP000264006">
    <property type="component" value="Chromosome"/>
</dbReference>
<evidence type="ECO:0000313" key="2">
    <source>
        <dbReference type="EMBL" id="AXV07724.1"/>
    </source>
</evidence>
<dbReference type="EMBL" id="CP031165">
    <property type="protein sequence ID" value="AXV07724.1"/>
    <property type="molecule type" value="Genomic_DNA"/>
</dbReference>
<protein>
    <submittedName>
        <fullName evidence="2">Uncharacterized protein</fullName>
    </submittedName>
</protein>
<feature type="compositionally biased region" description="Basic and acidic residues" evidence="1">
    <location>
        <begin position="30"/>
        <end position="44"/>
    </location>
</feature>
<dbReference type="AlphaFoldDB" id="A0A346XZS7"/>
<dbReference type="KEGG" id="euz:DVS28_a3045"/>